<dbReference type="RefSeq" id="WP_378203993.1">
    <property type="nucleotide sequence ID" value="NZ_JBHMBK010000040.1"/>
</dbReference>
<evidence type="ECO:0000313" key="8">
    <source>
        <dbReference type="EMBL" id="MFB9689701.1"/>
    </source>
</evidence>
<keyword evidence="3 6" id="KW-0812">Transmembrane</keyword>
<dbReference type="EMBL" id="JBHMBK010000040">
    <property type="protein sequence ID" value="MFB9689701.1"/>
    <property type="molecule type" value="Genomic_DNA"/>
</dbReference>
<feature type="transmembrane region" description="Helical" evidence="6">
    <location>
        <begin position="154"/>
        <end position="173"/>
    </location>
</feature>
<feature type="transmembrane region" description="Helical" evidence="6">
    <location>
        <begin position="128"/>
        <end position="148"/>
    </location>
</feature>
<feature type="transmembrane region" description="Helical" evidence="6">
    <location>
        <begin position="101"/>
        <end position="121"/>
    </location>
</feature>
<evidence type="ECO:0000256" key="1">
    <source>
        <dbReference type="ARBA" id="ARBA00004651"/>
    </source>
</evidence>
<dbReference type="PROSITE" id="PS50850">
    <property type="entry name" value="MFS"/>
    <property type="match status" value="1"/>
</dbReference>
<sequence length="370" mass="36634">MELRVPLYLLALAVFAMGTSEFMLAGLVPGIAAAFAVSPAQAGYLTSAFAAGMVAGATVMAALARSWRRRTALLCFLAVFVAMHVAGGLTTSFGVLVGTRLVAAIANAGFLAVALIAATELARPGRALAVLLGGSTVACVVGIPGGALLGWRPAFWAVAVLCLPAFAAVRWIPDTPAGREPGDLRAELAVLRPLAGVLLTGAFVNAATFGVFTSLAPVASGVAPVPVVLGAFGVGCFAGITAAGRLADRWPGRVVAIGGPLLLAGWVAAALAAANPAVLVILAFTQGALSFAVGGTVIARILRLAEAAPTMKGAYATAALNVGATAGPVLTGAAGNPFWVAAGLVAAASVLAVLVPGVFARPPRVRTSAG</sequence>
<feature type="transmembrane region" description="Helical" evidence="6">
    <location>
        <begin position="314"/>
        <end position="333"/>
    </location>
</feature>
<dbReference type="Pfam" id="PF07690">
    <property type="entry name" value="MFS_1"/>
    <property type="match status" value="1"/>
</dbReference>
<reference evidence="8 9" key="1">
    <citation type="submission" date="2024-09" db="EMBL/GenBank/DDBJ databases">
        <authorList>
            <person name="Sun Q."/>
            <person name="Mori K."/>
        </authorList>
    </citation>
    <scope>NUCLEOTIDE SEQUENCE [LARGE SCALE GENOMIC DNA]</scope>
    <source>
        <strain evidence="8 9">JCM 13852</strain>
    </source>
</reference>
<dbReference type="InterPro" id="IPR036259">
    <property type="entry name" value="MFS_trans_sf"/>
</dbReference>
<dbReference type="Gene3D" id="1.20.1250.20">
    <property type="entry name" value="MFS general substrate transporter like domains"/>
    <property type="match status" value="2"/>
</dbReference>
<feature type="transmembrane region" description="Helical" evidence="6">
    <location>
        <begin position="44"/>
        <end position="64"/>
    </location>
</feature>
<proteinExistence type="predicted"/>
<evidence type="ECO:0000256" key="3">
    <source>
        <dbReference type="ARBA" id="ARBA00022692"/>
    </source>
</evidence>
<gene>
    <name evidence="8" type="ORF">ACFFTO_36475</name>
</gene>
<evidence type="ECO:0000313" key="9">
    <source>
        <dbReference type="Proteomes" id="UP001589535"/>
    </source>
</evidence>
<keyword evidence="4 6" id="KW-1133">Transmembrane helix</keyword>
<keyword evidence="5 6" id="KW-0472">Membrane</keyword>
<feature type="transmembrane region" description="Helical" evidence="6">
    <location>
        <begin position="71"/>
        <end position="95"/>
    </location>
</feature>
<evidence type="ECO:0000256" key="4">
    <source>
        <dbReference type="ARBA" id="ARBA00022989"/>
    </source>
</evidence>
<dbReference type="InterPro" id="IPR050189">
    <property type="entry name" value="MFS_Efflux_Transporters"/>
</dbReference>
<evidence type="ECO:0000256" key="6">
    <source>
        <dbReference type="SAM" id="Phobius"/>
    </source>
</evidence>
<keyword evidence="2" id="KW-1003">Cell membrane</keyword>
<feature type="transmembrane region" description="Helical" evidence="6">
    <location>
        <begin position="222"/>
        <end position="242"/>
    </location>
</feature>
<feature type="transmembrane region" description="Helical" evidence="6">
    <location>
        <begin position="254"/>
        <end position="274"/>
    </location>
</feature>
<feature type="domain" description="Major facilitator superfamily (MFS) profile" evidence="7">
    <location>
        <begin position="6"/>
        <end position="360"/>
    </location>
</feature>
<organism evidence="8 9">
    <name type="scientific">Amycolatopsis plumensis</name>
    <dbReference type="NCBI Taxonomy" id="236508"/>
    <lineage>
        <taxon>Bacteria</taxon>
        <taxon>Bacillati</taxon>
        <taxon>Actinomycetota</taxon>
        <taxon>Actinomycetes</taxon>
        <taxon>Pseudonocardiales</taxon>
        <taxon>Pseudonocardiaceae</taxon>
        <taxon>Amycolatopsis</taxon>
    </lineage>
</organism>
<comment type="subcellular location">
    <subcellularLocation>
        <location evidence="1">Cell membrane</location>
        <topology evidence="1">Multi-pass membrane protein</topology>
    </subcellularLocation>
</comment>
<evidence type="ECO:0000256" key="5">
    <source>
        <dbReference type="ARBA" id="ARBA00023136"/>
    </source>
</evidence>
<evidence type="ECO:0000256" key="2">
    <source>
        <dbReference type="ARBA" id="ARBA00022475"/>
    </source>
</evidence>
<name>A0ABV5UH22_9PSEU</name>
<evidence type="ECO:0000259" key="7">
    <source>
        <dbReference type="PROSITE" id="PS50850"/>
    </source>
</evidence>
<protein>
    <submittedName>
        <fullName evidence="8">MFS transporter</fullName>
    </submittedName>
</protein>
<feature type="transmembrane region" description="Helical" evidence="6">
    <location>
        <begin position="194"/>
        <end position="216"/>
    </location>
</feature>
<dbReference type="InterPro" id="IPR020846">
    <property type="entry name" value="MFS_dom"/>
</dbReference>
<feature type="transmembrane region" description="Helical" evidence="6">
    <location>
        <begin position="339"/>
        <end position="360"/>
    </location>
</feature>
<dbReference type="PANTHER" id="PTHR43124:SF3">
    <property type="entry name" value="CHLORAMPHENICOL EFFLUX PUMP RV0191"/>
    <property type="match status" value="1"/>
</dbReference>
<feature type="transmembrane region" description="Helical" evidence="6">
    <location>
        <begin position="280"/>
        <end position="302"/>
    </location>
</feature>
<dbReference type="InterPro" id="IPR011701">
    <property type="entry name" value="MFS"/>
</dbReference>
<keyword evidence="9" id="KW-1185">Reference proteome</keyword>
<dbReference type="SUPFAM" id="SSF103473">
    <property type="entry name" value="MFS general substrate transporter"/>
    <property type="match status" value="1"/>
</dbReference>
<dbReference type="PANTHER" id="PTHR43124">
    <property type="entry name" value="PURINE EFFLUX PUMP PBUE"/>
    <property type="match status" value="1"/>
</dbReference>
<dbReference type="Proteomes" id="UP001589535">
    <property type="component" value="Unassembled WGS sequence"/>
</dbReference>
<comment type="caution">
    <text evidence="8">The sequence shown here is derived from an EMBL/GenBank/DDBJ whole genome shotgun (WGS) entry which is preliminary data.</text>
</comment>
<accession>A0ABV5UH22</accession>
<dbReference type="CDD" id="cd17324">
    <property type="entry name" value="MFS_NepI_like"/>
    <property type="match status" value="1"/>
</dbReference>